<dbReference type="Proteomes" id="UP000091956">
    <property type="component" value="Unassembled WGS sequence"/>
</dbReference>
<dbReference type="CDD" id="cd11660">
    <property type="entry name" value="SANT_TRF"/>
    <property type="match status" value="2"/>
</dbReference>
<dbReference type="InterPro" id="IPR017930">
    <property type="entry name" value="Myb_dom"/>
</dbReference>
<dbReference type="RefSeq" id="XP_018133024.1">
    <property type="nucleotide sequence ID" value="XM_018272081.2"/>
</dbReference>
<dbReference type="Pfam" id="PF00249">
    <property type="entry name" value="Myb_DNA-binding"/>
    <property type="match status" value="2"/>
</dbReference>
<dbReference type="PANTHER" id="PTHR46734:SF1">
    <property type="entry name" value="TELOMERIC REPEAT-BINDING FACTOR 1"/>
    <property type="match status" value="1"/>
</dbReference>
<dbReference type="Gene3D" id="1.10.10.60">
    <property type="entry name" value="Homeodomain-like"/>
    <property type="match status" value="2"/>
</dbReference>
<dbReference type="PROSITE" id="PS50090">
    <property type="entry name" value="MYB_LIKE"/>
    <property type="match status" value="2"/>
</dbReference>
<reference evidence="5 6" key="1">
    <citation type="submission" date="2016-03" db="EMBL/GenBank/DDBJ databases">
        <title>Comparative genomics of Pseudogymnoascus destructans, the fungus causing white-nose syndrome of bats.</title>
        <authorList>
            <person name="Palmer J.M."/>
            <person name="Drees K.P."/>
            <person name="Foster J.T."/>
            <person name="Lindner D.L."/>
        </authorList>
    </citation>
    <scope>NUCLEOTIDE SEQUENCE [LARGE SCALE GENOMIC DNA]</scope>
    <source>
        <strain evidence="5 6">UAMH 10579</strain>
    </source>
</reference>
<evidence type="ECO:0000313" key="5">
    <source>
        <dbReference type="EMBL" id="OBT99291.1"/>
    </source>
</evidence>
<dbReference type="InterPro" id="IPR009057">
    <property type="entry name" value="Homeodomain-like_sf"/>
</dbReference>
<feature type="domain" description="Myb-like" evidence="3">
    <location>
        <begin position="366"/>
        <end position="421"/>
    </location>
</feature>
<feature type="region of interest" description="Disordered" evidence="2">
    <location>
        <begin position="14"/>
        <end position="133"/>
    </location>
</feature>
<evidence type="ECO:0000256" key="1">
    <source>
        <dbReference type="ARBA" id="ARBA00023242"/>
    </source>
</evidence>
<organism evidence="5 6">
    <name type="scientific">Pseudogymnoascus verrucosus</name>
    <dbReference type="NCBI Taxonomy" id="342668"/>
    <lineage>
        <taxon>Eukaryota</taxon>
        <taxon>Fungi</taxon>
        <taxon>Dikarya</taxon>
        <taxon>Ascomycota</taxon>
        <taxon>Pezizomycotina</taxon>
        <taxon>Leotiomycetes</taxon>
        <taxon>Thelebolales</taxon>
        <taxon>Thelebolaceae</taxon>
        <taxon>Pseudogymnoascus</taxon>
    </lineage>
</organism>
<dbReference type="SUPFAM" id="SSF46689">
    <property type="entry name" value="Homeodomain-like"/>
    <property type="match status" value="2"/>
</dbReference>
<evidence type="ECO:0000259" key="4">
    <source>
        <dbReference type="PROSITE" id="PS51294"/>
    </source>
</evidence>
<reference evidence="6" key="2">
    <citation type="journal article" date="2018" name="Nat. Commun.">
        <title>Extreme sensitivity to ultraviolet light in the fungal pathogen causing white-nose syndrome of bats.</title>
        <authorList>
            <person name="Palmer J.M."/>
            <person name="Drees K.P."/>
            <person name="Foster J.T."/>
            <person name="Lindner D.L."/>
        </authorList>
    </citation>
    <scope>NUCLEOTIDE SEQUENCE [LARGE SCALE GENOMIC DNA]</scope>
    <source>
        <strain evidence="6">UAMH 10579</strain>
    </source>
</reference>
<dbReference type="InterPro" id="IPR052450">
    <property type="entry name" value="TRBD-Containing_Protein"/>
</dbReference>
<feature type="compositionally biased region" description="Polar residues" evidence="2">
    <location>
        <begin position="179"/>
        <end position="193"/>
    </location>
</feature>
<evidence type="ECO:0000313" key="6">
    <source>
        <dbReference type="Proteomes" id="UP000091956"/>
    </source>
</evidence>
<feature type="region of interest" description="Disordered" evidence="2">
    <location>
        <begin position="179"/>
        <end position="230"/>
    </location>
</feature>
<accession>A0A1B8GTZ1</accession>
<name>A0A1B8GTZ1_9PEZI</name>
<proteinExistence type="predicted"/>
<dbReference type="OrthoDB" id="608866at2759"/>
<dbReference type="PANTHER" id="PTHR46734">
    <property type="entry name" value="TELOMERIC REPEAT-BINDING FACTOR 1 TERF1"/>
    <property type="match status" value="1"/>
</dbReference>
<feature type="domain" description="HTH myb-type" evidence="4">
    <location>
        <begin position="366"/>
        <end position="425"/>
    </location>
</feature>
<evidence type="ECO:0000259" key="3">
    <source>
        <dbReference type="PROSITE" id="PS50090"/>
    </source>
</evidence>
<dbReference type="AlphaFoldDB" id="A0A1B8GTZ1"/>
<dbReference type="SMART" id="SM00717">
    <property type="entry name" value="SANT"/>
    <property type="match status" value="2"/>
</dbReference>
<gene>
    <name evidence="5" type="ORF">VE01_02573</name>
</gene>
<sequence length="585" mass="64788">MYATIQPRLIALLNDDHSDTPGPYPRFDLPPLQDPNILKASGRPSILEPAASRNDKQPATGSQPKILSYDGDSPGSHHKTNAKSSSQAAVNSSVIDSSVGEPSAQSLRKILSDDSEITHPSASRKRQRLENRSVDFVQLPQPPRKQKAVKRVVPPIIIGLHEPPPNQAAVFPPIASSSFHDSHGRNTLNTSTNEAKEDISTNVQAKQPKLPEGLPGNKPSGNKRVGVQARKKWTDEETRNLILGVQKHGIGNWKSIFEDKELTFNGRTPVHIKDRFRTCFPGALQNDNIIKPISKVNRKPSDSSKSHADPSSITTREEDSSDSSDDSAVNEKMNGPQVKPSKKPRAHRKYFDDLVEQGVVKAFPKSTRRGRRLFTEEEDKNIKKGVETYGQSSWTLIQRDPKFGLESRKPTDIRDRFRNLFRDKSNNNVDEEGENPRNSTSATALFEIQPLSSSLSLPTQESLSQDRMFGPVQYYPDIGISKQAMQPPSFNFRGSFTEFLGPLPVTDAADAFSFPPSFDWQDNTVPFSSTIGEMDISRLLLDDSWPAEPNSNLKQKQSVTDISSICSAIPPPVPPLMSNHNVPGM</sequence>
<dbReference type="EMBL" id="KV460213">
    <property type="protein sequence ID" value="OBT99291.1"/>
    <property type="molecule type" value="Genomic_DNA"/>
</dbReference>
<dbReference type="GeneID" id="28835959"/>
<feature type="compositionally biased region" description="Basic and acidic residues" evidence="2">
    <location>
        <begin position="299"/>
        <end position="308"/>
    </location>
</feature>
<dbReference type="InterPro" id="IPR001005">
    <property type="entry name" value="SANT/Myb"/>
</dbReference>
<feature type="domain" description="HTH myb-type" evidence="4">
    <location>
        <begin position="230"/>
        <end position="284"/>
    </location>
</feature>
<dbReference type="PROSITE" id="PS51294">
    <property type="entry name" value="HTH_MYB"/>
    <property type="match status" value="2"/>
</dbReference>
<feature type="compositionally biased region" description="Polar residues" evidence="2">
    <location>
        <begin position="82"/>
        <end position="96"/>
    </location>
</feature>
<keyword evidence="1" id="KW-0539">Nucleus</keyword>
<keyword evidence="6" id="KW-1185">Reference proteome</keyword>
<feature type="region of interest" description="Disordered" evidence="2">
    <location>
        <begin position="291"/>
        <end position="346"/>
    </location>
</feature>
<evidence type="ECO:0000256" key="2">
    <source>
        <dbReference type="SAM" id="MobiDB-lite"/>
    </source>
</evidence>
<evidence type="ECO:0008006" key="7">
    <source>
        <dbReference type="Google" id="ProtNLM"/>
    </source>
</evidence>
<dbReference type="STRING" id="342668.A0A1B8GTZ1"/>
<protein>
    <recommendedName>
        <fullName evidence="7">Myb-like domain-containing protein</fullName>
    </recommendedName>
</protein>
<feature type="domain" description="Myb-like" evidence="3">
    <location>
        <begin position="230"/>
        <end position="280"/>
    </location>
</feature>